<evidence type="ECO:0000256" key="1">
    <source>
        <dbReference type="ARBA" id="ARBA00004613"/>
    </source>
</evidence>
<dbReference type="Pfam" id="PF00068">
    <property type="entry name" value="Phospholip_A2_1"/>
    <property type="match status" value="1"/>
</dbReference>
<dbReference type="Gene3D" id="1.20.90.10">
    <property type="entry name" value="Phospholipase A2 domain"/>
    <property type="match status" value="1"/>
</dbReference>
<evidence type="ECO:0000313" key="6">
    <source>
        <dbReference type="Ensembl" id="ENSAPEP00000009726.1"/>
    </source>
</evidence>
<dbReference type="SUPFAM" id="SSF48619">
    <property type="entry name" value="Phospholipase A2, PLA2"/>
    <property type="match status" value="1"/>
</dbReference>
<evidence type="ECO:0000256" key="3">
    <source>
        <dbReference type="PIRSR" id="PIRSR601211-2"/>
    </source>
</evidence>
<sequence>MFPLCLTVLTNRALWLLRTMIVCTVPDMLDYADYGCYCRLGGSGTPVDGLDRPESIFSNLNLRRKLYHDG</sequence>
<feature type="binding site" evidence="3">
    <location>
        <position position="37"/>
    </location>
    <ligand>
        <name>Ca(2+)</name>
        <dbReference type="ChEBI" id="CHEBI:29108"/>
    </ligand>
</feature>
<dbReference type="InterPro" id="IPR016090">
    <property type="entry name" value="PLA2-like_dom"/>
</dbReference>
<evidence type="ECO:0000256" key="2">
    <source>
        <dbReference type="ARBA" id="ARBA00022525"/>
    </source>
</evidence>
<name>A0A3P8SBS0_AMPPE</name>
<feature type="domain" description="Phospholipase A2-like central" evidence="5">
    <location>
        <begin position="14"/>
        <end position="52"/>
    </location>
</feature>
<dbReference type="InterPro" id="IPR001211">
    <property type="entry name" value="PLA2"/>
</dbReference>
<dbReference type="GO" id="GO:0006644">
    <property type="term" value="P:phospholipid metabolic process"/>
    <property type="evidence" value="ECO:0007669"/>
    <property type="project" value="InterPro"/>
</dbReference>
<protein>
    <recommendedName>
        <fullName evidence="5">Phospholipase A2-like central domain-containing protein</fullName>
    </recommendedName>
</protein>
<dbReference type="GO" id="GO:0016042">
    <property type="term" value="P:lipid catabolic process"/>
    <property type="evidence" value="ECO:0007669"/>
    <property type="project" value="InterPro"/>
</dbReference>
<keyword evidence="3" id="KW-0479">Metal-binding</keyword>
<dbReference type="GO" id="GO:0004623">
    <property type="term" value="F:phospholipase A2 activity"/>
    <property type="evidence" value="ECO:0007669"/>
    <property type="project" value="InterPro"/>
</dbReference>
<keyword evidence="3" id="KW-0106">Calcium</keyword>
<evidence type="ECO:0000256" key="4">
    <source>
        <dbReference type="SAM" id="SignalP"/>
    </source>
</evidence>
<reference evidence="6" key="2">
    <citation type="submission" date="2025-08" db="UniProtKB">
        <authorList>
            <consortium name="Ensembl"/>
        </authorList>
    </citation>
    <scope>IDENTIFICATION</scope>
</reference>
<evidence type="ECO:0000313" key="7">
    <source>
        <dbReference type="Proteomes" id="UP000265080"/>
    </source>
</evidence>
<dbReference type="GO" id="GO:0005509">
    <property type="term" value="F:calcium ion binding"/>
    <property type="evidence" value="ECO:0007669"/>
    <property type="project" value="InterPro"/>
</dbReference>
<reference evidence="6" key="3">
    <citation type="submission" date="2025-09" db="UniProtKB">
        <authorList>
            <consortium name="Ensembl"/>
        </authorList>
    </citation>
    <scope>IDENTIFICATION</scope>
</reference>
<dbReference type="GO" id="GO:0005576">
    <property type="term" value="C:extracellular region"/>
    <property type="evidence" value="ECO:0007669"/>
    <property type="project" value="UniProtKB-SubCell"/>
</dbReference>
<feature type="chain" id="PRO_5043994418" description="Phospholipase A2-like central domain-containing protein" evidence="4">
    <location>
        <begin position="25"/>
        <end position="70"/>
    </location>
</feature>
<proteinExistence type="predicted"/>
<dbReference type="PRINTS" id="PR00389">
    <property type="entry name" value="PHPHLIPASEA2"/>
</dbReference>
<evidence type="ECO:0000259" key="5">
    <source>
        <dbReference type="Pfam" id="PF00068"/>
    </source>
</evidence>
<keyword evidence="7" id="KW-1185">Reference proteome</keyword>
<comment type="subcellular location">
    <subcellularLocation>
        <location evidence="1">Secreted</location>
    </subcellularLocation>
</comment>
<comment type="cofactor">
    <cofactor evidence="3">
        <name>Ca(2+)</name>
        <dbReference type="ChEBI" id="CHEBI:29108"/>
    </cofactor>
    <text evidence="3">Binds 1 Ca(2+) ion per subunit.</text>
</comment>
<organism evidence="6 7">
    <name type="scientific">Amphiprion percula</name>
    <name type="common">Orange clownfish</name>
    <name type="synonym">Lutjanus percula</name>
    <dbReference type="NCBI Taxonomy" id="161767"/>
    <lineage>
        <taxon>Eukaryota</taxon>
        <taxon>Metazoa</taxon>
        <taxon>Chordata</taxon>
        <taxon>Craniata</taxon>
        <taxon>Vertebrata</taxon>
        <taxon>Euteleostomi</taxon>
        <taxon>Actinopterygii</taxon>
        <taxon>Neopterygii</taxon>
        <taxon>Teleostei</taxon>
        <taxon>Neoteleostei</taxon>
        <taxon>Acanthomorphata</taxon>
        <taxon>Ovalentaria</taxon>
        <taxon>Pomacentridae</taxon>
        <taxon>Amphiprion</taxon>
    </lineage>
</organism>
<dbReference type="InterPro" id="IPR036444">
    <property type="entry name" value="PLipase_A2_dom_sf"/>
</dbReference>
<accession>A0A3P8SBS0</accession>
<reference evidence="6 7" key="1">
    <citation type="submission" date="2018-03" db="EMBL/GenBank/DDBJ databases">
        <title>Finding Nemo's genes: A chromosome-scale reference assembly of the genome of the orange clownfish Amphiprion percula.</title>
        <authorList>
            <person name="Lehmann R."/>
        </authorList>
    </citation>
    <scope>NUCLEOTIDE SEQUENCE</scope>
</reference>
<dbReference type="STRING" id="161767.ENSAPEP00000009726"/>
<dbReference type="Ensembl" id="ENSAPET00000009992.1">
    <property type="protein sequence ID" value="ENSAPEP00000009726.1"/>
    <property type="gene ID" value="ENSAPEG00000006988.1"/>
</dbReference>
<dbReference type="Proteomes" id="UP000265080">
    <property type="component" value="Chromosome 5"/>
</dbReference>
<keyword evidence="4" id="KW-0732">Signal</keyword>
<feature type="signal peptide" evidence="4">
    <location>
        <begin position="1"/>
        <end position="24"/>
    </location>
</feature>
<dbReference type="GeneTree" id="ENSGT00940000180342"/>
<keyword evidence="2" id="KW-0964">Secreted</keyword>
<dbReference type="GO" id="GO:0050482">
    <property type="term" value="P:arachidonate secretion"/>
    <property type="evidence" value="ECO:0007669"/>
    <property type="project" value="InterPro"/>
</dbReference>
<dbReference type="AlphaFoldDB" id="A0A3P8SBS0"/>
<feature type="binding site" evidence="3">
    <location>
        <position position="41"/>
    </location>
    <ligand>
        <name>Ca(2+)</name>
        <dbReference type="ChEBI" id="CHEBI:29108"/>
    </ligand>
</feature>